<proteinExistence type="predicted"/>
<dbReference type="Proteomes" id="UP000565078">
    <property type="component" value="Unassembled WGS sequence"/>
</dbReference>
<dbReference type="AlphaFoldDB" id="A0A7J4J2Q8"/>
<comment type="caution">
    <text evidence="4">The sequence shown here is derived from an EMBL/GenBank/DDBJ whole genome shotgun (WGS) entry which is preliminary data.</text>
</comment>
<feature type="domain" description="Thiolase N-terminal" evidence="2">
    <location>
        <begin position="4"/>
        <end position="223"/>
    </location>
</feature>
<dbReference type="PANTHER" id="PTHR42870">
    <property type="entry name" value="ACETYL-COA C-ACETYLTRANSFERASE"/>
    <property type="match status" value="1"/>
</dbReference>
<dbReference type="PANTHER" id="PTHR42870:SF6">
    <property type="entry name" value="ACETYL-COA C-ACYLTRANSFERASE"/>
    <property type="match status" value="1"/>
</dbReference>
<dbReference type="InterPro" id="IPR002155">
    <property type="entry name" value="Thiolase"/>
</dbReference>
<evidence type="ECO:0000313" key="5">
    <source>
        <dbReference type="Proteomes" id="UP000565078"/>
    </source>
</evidence>
<name>A0A7J4J2Q8_9ARCH</name>
<organism evidence="4 5">
    <name type="scientific">Candidatus Iainarchaeum sp</name>
    <dbReference type="NCBI Taxonomy" id="3101447"/>
    <lineage>
        <taxon>Archaea</taxon>
        <taxon>Candidatus Iainarchaeota</taxon>
        <taxon>Candidatus Iainarchaeia</taxon>
        <taxon>Candidatus Iainarchaeales</taxon>
        <taxon>Candidatus Iainarchaeaceae</taxon>
        <taxon>Candidatus Iainarchaeum</taxon>
    </lineage>
</organism>
<accession>A0A7J4J2Q8</accession>
<dbReference type="InterPro" id="IPR020616">
    <property type="entry name" value="Thiolase_N"/>
</dbReference>
<dbReference type="InterPro" id="IPR055140">
    <property type="entry name" value="Thiolase_C_2"/>
</dbReference>
<protein>
    <submittedName>
        <fullName evidence="4">Thiolase domain-containing protein</fullName>
    </submittedName>
</protein>
<dbReference type="GO" id="GO:0008299">
    <property type="term" value="P:isoprenoid biosynthetic process"/>
    <property type="evidence" value="ECO:0007669"/>
    <property type="project" value="UniProtKB-KW"/>
</dbReference>
<evidence type="ECO:0000256" key="1">
    <source>
        <dbReference type="ARBA" id="ARBA00023229"/>
    </source>
</evidence>
<dbReference type="Pfam" id="PF22691">
    <property type="entry name" value="Thiolase_C_1"/>
    <property type="match status" value="1"/>
</dbReference>
<evidence type="ECO:0000259" key="2">
    <source>
        <dbReference type="Pfam" id="PF00108"/>
    </source>
</evidence>
<dbReference type="GO" id="GO:0016747">
    <property type="term" value="F:acyltransferase activity, transferring groups other than amino-acyl groups"/>
    <property type="evidence" value="ECO:0007669"/>
    <property type="project" value="InterPro"/>
</dbReference>
<sequence>MRGVSIVGAGQTSFGEHWEKSFKELIAEAGIKAIDDSGLARKDIQAVYGGCMASGRFIGQEHIGALIADQLGLNPIPSTRLEAACASGGVALRNGYIAVASGLYDIVAVGGIEKMTEVSTEDASFALGGAGDQETELFMGATFPALYALMARSHMKEFGTTEEQMASVSVKNHKNAVHNPFAQFRTEITVEQVMQSGYVASPLKLLDCSPISDGAAAVILCASDVAKKMKMDGKAVEIIASTQASDTLALAHRHNLYETRAAKIAADQAYKQAGIKPADVSFAEAHDCFSAAEIMAIEALGFCKQGEGGKFTEQGNTALNGAIPVNTSGGLKACGHPVAATGVKQAIEAYLQLNEMAGKRQVRGAETGLTHNVGGSGATAVVHIYRRL</sequence>
<dbReference type="Gene3D" id="3.40.47.10">
    <property type="match status" value="1"/>
</dbReference>
<dbReference type="PIRSF" id="PIRSF000429">
    <property type="entry name" value="Ac-CoA_Ac_transf"/>
    <property type="match status" value="1"/>
</dbReference>
<keyword evidence="1" id="KW-0414">Isoprene biosynthesis</keyword>
<evidence type="ECO:0000313" key="4">
    <source>
        <dbReference type="EMBL" id="HIH10367.1"/>
    </source>
</evidence>
<dbReference type="EMBL" id="DUGC01000111">
    <property type="protein sequence ID" value="HIH10367.1"/>
    <property type="molecule type" value="Genomic_DNA"/>
</dbReference>
<feature type="domain" description="Thiolase C-terminal" evidence="3">
    <location>
        <begin position="243"/>
        <end position="386"/>
    </location>
</feature>
<gene>
    <name evidence="4" type="ORF">HA254_06920</name>
</gene>
<reference evidence="5" key="1">
    <citation type="journal article" date="2020" name="bioRxiv">
        <title>A rank-normalized archaeal taxonomy based on genome phylogeny resolves widespread incomplete and uneven classifications.</title>
        <authorList>
            <person name="Rinke C."/>
            <person name="Chuvochina M."/>
            <person name="Mussig A.J."/>
            <person name="Chaumeil P.-A."/>
            <person name="Waite D.W."/>
            <person name="Whitman W.B."/>
            <person name="Parks D.H."/>
            <person name="Hugenholtz P."/>
        </authorList>
    </citation>
    <scope>NUCLEOTIDE SEQUENCE [LARGE SCALE GENOMIC DNA]</scope>
</reference>
<dbReference type="InterPro" id="IPR016039">
    <property type="entry name" value="Thiolase-like"/>
</dbReference>
<dbReference type="CDD" id="cd00829">
    <property type="entry name" value="SCP-x_thiolase"/>
    <property type="match status" value="1"/>
</dbReference>
<evidence type="ECO:0000259" key="3">
    <source>
        <dbReference type="Pfam" id="PF22691"/>
    </source>
</evidence>
<dbReference type="NCBIfam" id="NF004720">
    <property type="entry name" value="PRK06064.1"/>
    <property type="match status" value="1"/>
</dbReference>
<dbReference type="SUPFAM" id="SSF53901">
    <property type="entry name" value="Thiolase-like"/>
    <property type="match status" value="2"/>
</dbReference>
<dbReference type="Pfam" id="PF00108">
    <property type="entry name" value="Thiolase_N"/>
    <property type="match status" value="1"/>
</dbReference>